<dbReference type="Pfam" id="PF06179">
    <property type="entry name" value="Med22"/>
    <property type="match status" value="1"/>
</dbReference>
<dbReference type="InterPro" id="IPR009332">
    <property type="entry name" value="Med22"/>
</dbReference>
<comment type="similarity">
    <text evidence="2">Belongs to the Mediator complex subunit 22 family.</text>
</comment>
<dbReference type="GO" id="GO:0003712">
    <property type="term" value="F:transcription coregulator activity"/>
    <property type="evidence" value="ECO:0007669"/>
    <property type="project" value="InterPro"/>
</dbReference>
<sequence>MSQKFTSILSRVDNNVELILQKFHDIVELSSVQEKSQETHAIEALQIESNAATIVRLTEELLAITRQLKEAWILGQVPKPVEWQQDDKLLQAKVNRLLDIVSTGKIKPDEI</sequence>
<gene>
    <name evidence="6" type="ORF">KL933_000870</name>
    <name evidence="7" type="ORF">KL946_004659</name>
</gene>
<name>A0AAN6D8M5_9ASCO</name>
<comment type="subcellular location">
    <subcellularLocation>
        <location evidence="1">Nucleus</location>
    </subcellularLocation>
</comment>
<dbReference type="Gene3D" id="6.10.280.160">
    <property type="entry name" value="Mediator of RNA polymerase II transcription subunit 22"/>
    <property type="match status" value="1"/>
</dbReference>
<dbReference type="EMBL" id="JAHLUN010000015">
    <property type="protein sequence ID" value="KAG7762263.1"/>
    <property type="molecule type" value="Genomic_DNA"/>
</dbReference>
<protein>
    <recommendedName>
        <fullName evidence="10">Mediator complex subunit 22</fullName>
    </recommendedName>
</protein>
<dbReference type="EMBL" id="JAHLUH010000002">
    <property type="protein sequence ID" value="KAG7729790.1"/>
    <property type="molecule type" value="Genomic_DNA"/>
</dbReference>
<dbReference type="GO" id="GO:0006357">
    <property type="term" value="P:regulation of transcription by RNA polymerase II"/>
    <property type="evidence" value="ECO:0007669"/>
    <property type="project" value="InterPro"/>
</dbReference>
<accession>A0AAN6D8M5</accession>
<dbReference type="PANTHER" id="PTHR12434:SF6">
    <property type="entry name" value="MEDIATOR OF RNA POLYMERASE II TRANSCRIPTION SUBUNIT 22"/>
    <property type="match status" value="1"/>
</dbReference>
<evidence type="ECO:0000256" key="4">
    <source>
        <dbReference type="ARBA" id="ARBA00023163"/>
    </source>
</evidence>
<evidence type="ECO:0000256" key="2">
    <source>
        <dbReference type="ARBA" id="ARBA00005942"/>
    </source>
</evidence>
<dbReference type="Proteomes" id="UP000697297">
    <property type="component" value="Unassembled WGS sequence"/>
</dbReference>
<evidence type="ECO:0000256" key="1">
    <source>
        <dbReference type="ARBA" id="ARBA00004123"/>
    </source>
</evidence>
<dbReference type="GO" id="GO:0016592">
    <property type="term" value="C:mediator complex"/>
    <property type="evidence" value="ECO:0007669"/>
    <property type="project" value="InterPro"/>
</dbReference>
<evidence type="ECO:0000313" key="9">
    <source>
        <dbReference type="Proteomes" id="UP000738402"/>
    </source>
</evidence>
<evidence type="ECO:0000313" key="6">
    <source>
        <dbReference type="EMBL" id="KAG7729790.1"/>
    </source>
</evidence>
<keyword evidence="3" id="KW-0805">Transcription regulation</keyword>
<evidence type="ECO:0000313" key="8">
    <source>
        <dbReference type="Proteomes" id="UP000697297"/>
    </source>
</evidence>
<keyword evidence="5" id="KW-0539">Nucleus</keyword>
<proteinExistence type="inferred from homology"/>
<organism evidence="6 9">
    <name type="scientific">Ogataea haglerorum</name>
    <dbReference type="NCBI Taxonomy" id="1937702"/>
    <lineage>
        <taxon>Eukaryota</taxon>
        <taxon>Fungi</taxon>
        <taxon>Dikarya</taxon>
        <taxon>Ascomycota</taxon>
        <taxon>Saccharomycotina</taxon>
        <taxon>Pichiomycetes</taxon>
        <taxon>Pichiales</taxon>
        <taxon>Pichiaceae</taxon>
        <taxon>Ogataea</taxon>
    </lineage>
</organism>
<reference evidence="6 8" key="1">
    <citation type="journal article" date="2021" name="G3 (Bethesda)">
        <title>Genomic diversity, chromosomal rearrangements, and interspecies hybridization in the ogataea polymorpha species complex.</title>
        <authorList>
            <person name="Hanson S.J."/>
            <person name="Cinneide E.O."/>
            <person name="Salzberg L.I."/>
            <person name="Wolfe K.H."/>
            <person name="McGowan J."/>
            <person name="Fitzpatrick D.A."/>
            <person name="Matlin K."/>
        </authorList>
    </citation>
    <scope>NUCLEOTIDE SEQUENCE</scope>
    <source>
        <strain evidence="7">81-436-3</strain>
        <strain evidence="6">83-405-1</strain>
    </source>
</reference>
<comment type="caution">
    <text evidence="6">The sequence shown here is derived from an EMBL/GenBank/DDBJ whole genome shotgun (WGS) entry which is preliminary data.</text>
</comment>
<dbReference type="Proteomes" id="UP000738402">
    <property type="component" value="Unassembled WGS sequence"/>
</dbReference>
<dbReference type="AlphaFoldDB" id="A0AAN6D8M5"/>
<keyword evidence="4" id="KW-0804">Transcription</keyword>
<evidence type="ECO:0000256" key="3">
    <source>
        <dbReference type="ARBA" id="ARBA00023015"/>
    </source>
</evidence>
<dbReference type="PANTHER" id="PTHR12434">
    <property type="entry name" value="MEDIATOR OF RNA POLYMERASE II TRANSCRIPTION SUBUNIT 22"/>
    <property type="match status" value="1"/>
</dbReference>
<evidence type="ECO:0008006" key="10">
    <source>
        <dbReference type="Google" id="ProtNLM"/>
    </source>
</evidence>
<evidence type="ECO:0000313" key="7">
    <source>
        <dbReference type="EMBL" id="KAG7762263.1"/>
    </source>
</evidence>
<keyword evidence="8" id="KW-1185">Reference proteome</keyword>
<evidence type="ECO:0000256" key="5">
    <source>
        <dbReference type="ARBA" id="ARBA00023242"/>
    </source>
</evidence>